<name>A0ABU1ZZJ2_9CORY</name>
<sequence>MSHIFRSDKVAVGERVVVRRRLPEGFSDVIGHVTALDPLTVRPQEVGGFPSALDVVVIPEEQVHIVKKLSPRMVRNSDIRHVETAYAKAFPGIEHTWTADGQWLMRAGDGVTERSNSATPLGRSAGFVPVPLEEIEAFYARHDLPVTLHIPERIGKPAERLVEAGGWELGPEILTMVRRLDDLSSLPGEGALTFSVDKQPDEQWLSKYHFRGRALPVEALKLLREDIDGTMGFAQLRTGEGETVAITRATLTESEDGAVWLGYSAVEVDEAHRRRGLGTLLGASILRWGRELGADSAYLQVISSNTAGIGLYEKLGFIEQHRHRYAVKK</sequence>
<comment type="caution">
    <text evidence="2">The sequence shown here is derived from an EMBL/GenBank/DDBJ whole genome shotgun (WGS) entry which is preliminary data.</text>
</comment>
<dbReference type="RefSeq" id="WP_290195922.1">
    <property type="nucleotide sequence ID" value="NZ_CP047654.1"/>
</dbReference>
<protein>
    <submittedName>
        <fullName evidence="2">GNAT superfamily N-acetyltransferase</fullName>
    </submittedName>
</protein>
<dbReference type="PANTHER" id="PTHR43072:SF60">
    <property type="entry name" value="L-2,4-DIAMINOBUTYRIC ACID ACETYLTRANSFERASE"/>
    <property type="match status" value="1"/>
</dbReference>
<reference evidence="2" key="1">
    <citation type="submission" date="2023-07" db="EMBL/GenBank/DDBJ databases">
        <title>Sequencing the genomes of 1000 actinobacteria strains.</title>
        <authorList>
            <person name="Klenk H.-P."/>
        </authorList>
    </citation>
    <scope>NUCLEOTIDE SEQUENCE</scope>
    <source>
        <strain evidence="2">DSM 107476</strain>
    </source>
</reference>
<evidence type="ECO:0000259" key="1">
    <source>
        <dbReference type="PROSITE" id="PS51186"/>
    </source>
</evidence>
<gene>
    <name evidence="2" type="ORF">J2S39_002013</name>
</gene>
<evidence type="ECO:0000313" key="2">
    <source>
        <dbReference type="EMBL" id="MDR7330337.1"/>
    </source>
</evidence>
<dbReference type="EMBL" id="JAVDXZ010000001">
    <property type="protein sequence ID" value="MDR7330337.1"/>
    <property type="molecule type" value="Genomic_DNA"/>
</dbReference>
<dbReference type="Gene3D" id="3.40.630.30">
    <property type="match status" value="1"/>
</dbReference>
<dbReference type="Pfam" id="PF24553">
    <property type="entry name" value="Rv0428c_C"/>
    <property type="match status" value="1"/>
</dbReference>
<dbReference type="Pfam" id="PF24551">
    <property type="entry name" value="SH3_Rv0428c"/>
    <property type="match status" value="1"/>
</dbReference>
<dbReference type="InterPro" id="IPR056935">
    <property type="entry name" value="Rv0428c-like_C"/>
</dbReference>
<dbReference type="SUPFAM" id="SSF55729">
    <property type="entry name" value="Acyl-CoA N-acyltransferases (Nat)"/>
    <property type="match status" value="1"/>
</dbReference>
<keyword evidence="3" id="KW-1185">Reference proteome</keyword>
<dbReference type="Proteomes" id="UP001180840">
    <property type="component" value="Unassembled WGS sequence"/>
</dbReference>
<dbReference type="InterPro" id="IPR056934">
    <property type="entry name" value="SH3_Rv0428c"/>
</dbReference>
<dbReference type="InterPro" id="IPR000182">
    <property type="entry name" value="GNAT_dom"/>
</dbReference>
<feature type="domain" description="N-acetyltransferase" evidence="1">
    <location>
        <begin position="192"/>
        <end position="329"/>
    </location>
</feature>
<dbReference type="CDD" id="cd04301">
    <property type="entry name" value="NAT_SF"/>
    <property type="match status" value="1"/>
</dbReference>
<accession>A0ABU1ZZJ2</accession>
<proteinExistence type="predicted"/>
<organism evidence="2 3">
    <name type="scientific">Corynebacterium guangdongense</name>
    <dbReference type="NCBI Taxonomy" id="1783348"/>
    <lineage>
        <taxon>Bacteria</taxon>
        <taxon>Bacillati</taxon>
        <taxon>Actinomycetota</taxon>
        <taxon>Actinomycetes</taxon>
        <taxon>Mycobacteriales</taxon>
        <taxon>Corynebacteriaceae</taxon>
        <taxon>Corynebacterium</taxon>
    </lineage>
</organism>
<dbReference type="PROSITE" id="PS51186">
    <property type="entry name" value="GNAT"/>
    <property type="match status" value="1"/>
</dbReference>
<evidence type="ECO:0000313" key="3">
    <source>
        <dbReference type="Proteomes" id="UP001180840"/>
    </source>
</evidence>
<dbReference type="PANTHER" id="PTHR43072">
    <property type="entry name" value="N-ACETYLTRANSFERASE"/>
    <property type="match status" value="1"/>
</dbReference>
<dbReference type="InterPro" id="IPR016181">
    <property type="entry name" value="Acyl_CoA_acyltransferase"/>
</dbReference>